<reference evidence="1" key="1">
    <citation type="submission" date="2016-04" db="EMBL/GenBank/DDBJ databases">
        <authorList>
            <person name="Tabuchi Yagui T.R."/>
        </authorList>
    </citation>
    <scope>NUCLEOTIDE SEQUENCE [LARGE SCALE GENOMIC DNA]</scope>
    <source>
        <strain evidence="1">NIES-26</strain>
    </source>
</reference>
<name>A0A367RQ40_9NOSO</name>
<dbReference type="Proteomes" id="UP000252107">
    <property type="component" value="Unassembled WGS sequence"/>
</dbReference>
<accession>A0A367RQ40</accession>
<gene>
    <name evidence="1" type="ORF">A6770_39480</name>
</gene>
<dbReference type="EMBL" id="LXQD01000091">
    <property type="protein sequence ID" value="RCJ38687.1"/>
    <property type="molecule type" value="Genomic_DNA"/>
</dbReference>
<comment type="caution">
    <text evidence="1">The sequence shown here is derived from an EMBL/GenBank/DDBJ whole genome shotgun (WGS) entry which is preliminary data.</text>
</comment>
<keyword evidence="2" id="KW-1185">Reference proteome</keyword>
<sequence>MARKISKIDELAQKLIERNHNHVYPGEYEYVSTAARLVSEQISTFYRTAGLQPPAEKTVRNWFYKNSCPDWAIAIISHSLISLNRETA</sequence>
<organism evidence="1 2">
    <name type="scientific">Nostoc minutum NIES-26</name>
    <dbReference type="NCBI Taxonomy" id="1844469"/>
    <lineage>
        <taxon>Bacteria</taxon>
        <taxon>Bacillati</taxon>
        <taxon>Cyanobacteriota</taxon>
        <taxon>Cyanophyceae</taxon>
        <taxon>Nostocales</taxon>
        <taxon>Nostocaceae</taxon>
        <taxon>Nostoc</taxon>
    </lineage>
</organism>
<dbReference type="AlphaFoldDB" id="A0A367RQ40"/>
<evidence type="ECO:0000313" key="1">
    <source>
        <dbReference type="EMBL" id="RCJ38687.1"/>
    </source>
</evidence>
<proteinExistence type="predicted"/>
<protein>
    <submittedName>
        <fullName evidence="1">Uncharacterized protein</fullName>
    </submittedName>
</protein>
<evidence type="ECO:0000313" key="2">
    <source>
        <dbReference type="Proteomes" id="UP000252107"/>
    </source>
</evidence>